<organism evidence="1 2">
    <name type="scientific">Zalaria obscura</name>
    <dbReference type="NCBI Taxonomy" id="2024903"/>
    <lineage>
        <taxon>Eukaryota</taxon>
        <taxon>Fungi</taxon>
        <taxon>Dikarya</taxon>
        <taxon>Ascomycota</taxon>
        <taxon>Pezizomycotina</taxon>
        <taxon>Dothideomycetes</taxon>
        <taxon>Dothideomycetidae</taxon>
        <taxon>Dothideales</taxon>
        <taxon>Zalariaceae</taxon>
        <taxon>Zalaria</taxon>
    </lineage>
</organism>
<proteinExistence type="predicted"/>
<accession>A0ACC3S4E9</accession>
<keyword evidence="2" id="KW-1185">Reference proteome</keyword>
<protein>
    <submittedName>
        <fullName evidence="1">Uncharacterized protein</fullName>
    </submittedName>
</protein>
<evidence type="ECO:0000313" key="1">
    <source>
        <dbReference type="EMBL" id="KAK8196103.1"/>
    </source>
</evidence>
<evidence type="ECO:0000313" key="2">
    <source>
        <dbReference type="Proteomes" id="UP001320706"/>
    </source>
</evidence>
<sequence>MNVNNLTGLTRIVRKSPPLHQIWHTCQPRVAPSRSFSARAAYWATQPSKGQRQSAPNTASDRPTLVYKPVPRPSKSETPPVANEVEHTEPTTSEPKPKQKKFGRGYEYGLEAAQRVVREGKLPEEYKAPGRRITMIIAALPILIVTSWVLWQRCKSANVGEFEDHVLMYVVVEGKEQKHLVAPLPSEDGDTQVIVAEAEKA</sequence>
<gene>
    <name evidence="1" type="ORF">M8818_007256</name>
</gene>
<name>A0ACC3S4E9_9PEZI</name>
<dbReference type="EMBL" id="JAMKPW020000042">
    <property type="protein sequence ID" value="KAK8196103.1"/>
    <property type="molecule type" value="Genomic_DNA"/>
</dbReference>
<dbReference type="Proteomes" id="UP001320706">
    <property type="component" value="Unassembled WGS sequence"/>
</dbReference>
<comment type="caution">
    <text evidence="1">The sequence shown here is derived from an EMBL/GenBank/DDBJ whole genome shotgun (WGS) entry which is preliminary data.</text>
</comment>
<reference evidence="1" key="1">
    <citation type="submission" date="2024-02" db="EMBL/GenBank/DDBJ databases">
        <title>Metagenome Assembled Genome of Zalaria obscura JY119.</title>
        <authorList>
            <person name="Vighnesh L."/>
            <person name="Jagadeeshwari U."/>
            <person name="Venkata Ramana C."/>
            <person name="Sasikala C."/>
        </authorList>
    </citation>
    <scope>NUCLEOTIDE SEQUENCE</scope>
    <source>
        <strain evidence="1">JY119</strain>
    </source>
</reference>